<dbReference type="GO" id="GO:0046983">
    <property type="term" value="F:protein dimerization activity"/>
    <property type="evidence" value="ECO:0007669"/>
    <property type="project" value="InterPro"/>
</dbReference>
<evidence type="ECO:0000256" key="5">
    <source>
        <dbReference type="ARBA" id="ARBA00023242"/>
    </source>
</evidence>
<dbReference type="GeneID" id="70251232"/>
<keyword evidence="4" id="KW-0804">Transcription</keyword>
<dbReference type="SUPFAM" id="SSF55455">
    <property type="entry name" value="SRF-like"/>
    <property type="match status" value="1"/>
</dbReference>
<evidence type="ECO:0000256" key="2">
    <source>
        <dbReference type="ARBA" id="ARBA00023015"/>
    </source>
</evidence>
<feature type="domain" description="MADS-box" evidence="6">
    <location>
        <begin position="6"/>
        <end position="49"/>
    </location>
</feature>
<comment type="subcellular location">
    <subcellularLocation>
        <location evidence="1">Nucleus</location>
    </subcellularLocation>
</comment>
<dbReference type="InterPro" id="IPR036879">
    <property type="entry name" value="TF_MADSbox_sf"/>
</dbReference>
<proteinExistence type="predicted"/>
<dbReference type="SMART" id="SM00432">
    <property type="entry name" value="MADS"/>
    <property type="match status" value="1"/>
</dbReference>
<dbReference type="AlphaFoldDB" id="A0AAD4KLD6"/>
<protein>
    <recommendedName>
        <fullName evidence="6">MADS-box domain-containing protein</fullName>
    </recommendedName>
</protein>
<dbReference type="GO" id="GO:0045944">
    <property type="term" value="P:positive regulation of transcription by RNA polymerase II"/>
    <property type="evidence" value="ECO:0007669"/>
    <property type="project" value="UniProtKB-ARBA"/>
</dbReference>
<organism evidence="7 8">
    <name type="scientific">Talaromyces proteolyticus</name>
    <dbReference type="NCBI Taxonomy" id="1131652"/>
    <lineage>
        <taxon>Eukaryota</taxon>
        <taxon>Fungi</taxon>
        <taxon>Dikarya</taxon>
        <taxon>Ascomycota</taxon>
        <taxon>Pezizomycotina</taxon>
        <taxon>Eurotiomycetes</taxon>
        <taxon>Eurotiomycetidae</taxon>
        <taxon>Eurotiales</taxon>
        <taxon>Trichocomaceae</taxon>
        <taxon>Talaromyces</taxon>
        <taxon>Talaromyces sect. Bacilispori</taxon>
    </lineage>
</organism>
<sequence length="97" mass="11498">MKFIDRLRYSKRKRTLLKKVYELCTLCDVDVYLVAVHHGDETVIINTRNRGDWPPAEEQLEDMYLMMERFNLDDLGEYLAEAEPNVELELPEPPELL</sequence>
<dbReference type="GO" id="GO:0005634">
    <property type="term" value="C:nucleus"/>
    <property type="evidence" value="ECO:0007669"/>
    <property type="project" value="UniProtKB-SubCell"/>
</dbReference>
<dbReference type="InterPro" id="IPR002100">
    <property type="entry name" value="TF_MADSbox"/>
</dbReference>
<dbReference type="Pfam" id="PF00319">
    <property type="entry name" value="SRF-TF"/>
    <property type="match status" value="1"/>
</dbReference>
<evidence type="ECO:0000259" key="6">
    <source>
        <dbReference type="PROSITE" id="PS50066"/>
    </source>
</evidence>
<keyword evidence="3" id="KW-0238">DNA-binding</keyword>
<dbReference type="RefSeq" id="XP_046067908.1">
    <property type="nucleotide sequence ID" value="XM_046220945.1"/>
</dbReference>
<keyword evidence="5" id="KW-0539">Nucleus</keyword>
<evidence type="ECO:0000256" key="1">
    <source>
        <dbReference type="ARBA" id="ARBA00004123"/>
    </source>
</evidence>
<evidence type="ECO:0000313" key="7">
    <source>
        <dbReference type="EMBL" id="KAH8691911.1"/>
    </source>
</evidence>
<comment type="caution">
    <text evidence="7">The sequence shown here is derived from an EMBL/GenBank/DDBJ whole genome shotgun (WGS) entry which is preliminary data.</text>
</comment>
<dbReference type="Gene3D" id="3.40.1810.10">
    <property type="entry name" value="Transcription factor, MADS-box"/>
    <property type="match status" value="1"/>
</dbReference>
<evidence type="ECO:0000256" key="4">
    <source>
        <dbReference type="ARBA" id="ARBA00023163"/>
    </source>
</evidence>
<dbReference type="PROSITE" id="PS50066">
    <property type="entry name" value="MADS_BOX_2"/>
    <property type="match status" value="1"/>
</dbReference>
<accession>A0AAD4KLD6</accession>
<keyword evidence="2" id="KW-0805">Transcription regulation</keyword>
<dbReference type="Proteomes" id="UP001201262">
    <property type="component" value="Unassembled WGS sequence"/>
</dbReference>
<evidence type="ECO:0000256" key="3">
    <source>
        <dbReference type="ARBA" id="ARBA00023125"/>
    </source>
</evidence>
<name>A0AAD4KLD6_9EURO</name>
<gene>
    <name evidence="7" type="ORF">BGW36DRAFT_431153</name>
</gene>
<reference evidence="7" key="1">
    <citation type="submission" date="2021-12" db="EMBL/GenBank/DDBJ databases">
        <title>Convergent genome expansion in fungi linked to evolution of root-endophyte symbiosis.</title>
        <authorList>
            <consortium name="DOE Joint Genome Institute"/>
            <person name="Ke Y.-H."/>
            <person name="Bonito G."/>
            <person name="Liao H.-L."/>
            <person name="Looney B."/>
            <person name="Rojas-Flechas A."/>
            <person name="Nash J."/>
            <person name="Hameed K."/>
            <person name="Schadt C."/>
            <person name="Martin F."/>
            <person name="Crous P.W."/>
            <person name="Miettinen O."/>
            <person name="Magnuson J.K."/>
            <person name="Labbe J."/>
            <person name="Jacobson D."/>
            <person name="Doktycz M.J."/>
            <person name="Veneault-Fourrey C."/>
            <person name="Kuo A."/>
            <person name="Mondo S."/>
            <person name="Calhoun S."/>
            <person name="Riley R."/>
            <person name="Ohm R."/>
            <person name="LaButti K."/>
            <person name="Andreopoulos B."/>
            <person name="Pangilinan J."/>
            <person name="Nolan M."/>
            <person name="Tritt A."/>
            <person name="Clum A."/>
            <person name="Lipzen A."/>
            <person name="Daum C."/>
            <person name="Barry K."/>
            <person name="Grigoriev I.V."/>
            <person name="Vilgalys R."/>
        </authorList>
    </citation>
    <scope>NUCLEOTIDE SEQUENCE</scope>
    <source>
        <strain evidence="7">PMI_201</strain>
    </source>
</reference>
<keyword evidence="8" id="KW-1185">Reference proteome</keyword>
<dbReference type="GO" id="GO:0003677">
    <property type="term" value="F:DNA binding"/>
    <property type="evidence" value="ECO:0007669"/>
    <property type="project" value="UniProtKB-KW"/>
</dbReference>
<dbReference type="EMBL" id="JAJTJA010000011">
    <property type="protein sequence ID" value="KAH8691911.1"/>
    <property type="molecule type" value="Genomic_DNA"/>
</dbReference>
<evidence type="ECO:0000313" key="8">
    <source>
        <dbReference type="Proteomes" id="UP001201262"/>
    </source>
</evidence>